<evidence type="ECO:0000256" key="10">
    <source>
        <dbReference type="ARBA" id="ARBA00022801"/>
    </source>
</evidence>
<feature type="domain" description="CV ZBD" evidence="20">
    <location>
        <begin position="2541"/>
        <end position="2665"/>
    </location>
</feature>
<dbReference type="GO" id="GO:0003723">
    <property type="term" value="F:RNA binding"/>
    <property type="evidence" value="ECO:0007669"/>
    <property type="project" value="InterPro"/>
</dbReference>
<keyword evidence="5 19" id="KW-0812">Transmembrane</keyword>
<keyword evidence="14 19" id="KW-0472">Membrane</keyword>
<dbReference type="InterPro" id="IPR027352">
    <property type="entry name" value="NSP13_ZBD_CoV-like"/>
</dbReference>
<feature type="transmembrane region" description="Helical" evidence="19">
    <location>
        <begin position="1573"/>
        <end position="1592"/>
    </location>
</feature>
<dbReference type="GO" id="GO:0033644">
    <property type="term" value="C:host cell membrane"/>
    <property type="evidence" value="ECO:0007669"/>
    <property type="project" value="UniProtKB-SubCell"/>
</dbReference>
<keyword evidence="3" id="KW-0696">RNA-directed RNA polymerase</keyword>
<evidence type="ECO:0000256" key="17">
    <source>
        <dbReference type="PROSITE-ProRule" id="PRU01303"/>
    </source>
</evidence>
<evidence type="ECO:0000256" key="19">
    <source>
        <dbReference type="SAM" id="Phobius"/>
    </source>
</evidence>
<keyword evidence="11" id="KW-1043">Host membrane</keyword>
<feature type="domain" description="NendoU" evidence="21">
    <location>
        <begin position="3341"/>
        <end position="3461"/>
    </location>
</feature>
<dbReference type="Pfam" id="PF19215">
    <property type="entry name" value="CoV_NSP15_C"/>
    <property type="match status" value="1"/>
</dbReference>
<comment type="catalytic activity">
    <reaction evidence="16">
        <text>ATP + H2O = ADP + phosphate + H(+)</text>
        <dbReference type="Rhea" id="RHEA:13065"/>
        <dbReference type="ChEBI" id="CHEBI:15377"/>
        <dbReference type="ChEBI" id="CHEBI:15378"/>
        <dbReference type="ChEBI" id="CHEBI:30616"/>
        <dbReference type="ChEBI" id="CHEBI:43474"/>
        <dbReference type="ChEBI" id="CHEBI:456216"/>
        <dbReference type="EC" id="3.6.4.12"/>
    </reaction>
</comment>
<dbReference type="GO" id="GO:0006351">
    <property type="term" value="P:DNA-templated transcription"/>
    <property type="evidence" value="ECO:0007669"/>
    <property type="project" value="InterPro"/>
</dbReference>
<dbReference type="InterPro" id="IPR043504">
    <property type="entry name" value="Peptidase_S1_PA_chymotrypsin"/>
</dbReference>
<dbReference type="Pfam" id="PF00680">
    <property type="entry name" value="RdRP_1"/>
    <property type="match status" value="1"/>
</dbReference>
<keyword evidence="4" id="KW-0808">Transferase</keyword>
<feature type="active site" evidence="17">
    <location>
        <position position="3385"/>
    </location>
</feature>
<evidence type="ECO:0000256" key="16">
    <source>
        <dbReference type="ARBA" id="ARBA00047995"/>
    </source>
</evidence>
<dbReference type="SUPFAM" id="SSF142877">
    <property type="entry name" value="EndoU-like"/>
    <property type="match status" value="1"/>
</dbReference>
<dbReference type="Pfam" id="PF13604">
    <property type="entry name" value="AAA_30"/>
    <property type="match status" value="1"/>
</dbReference>
<feature type="transmembrane region" description="Helical" evidence="19">
    <location>
        <begin position="1059"/>
        <end position="1079"/>
    </location>
</feature>
<dbReference type="InterPro" id="IPR044320">
    <property type="entry name" value="NSP11_Av_N"/>
</dbReference>
<evidence type="ECO:0000259" key="20">
    <source>
        <dbReference type="PROSITE" id="PS51653"/>
    </source>
</evidence>
<dbReference type="Pfam" id="PF22049">
    <property type="entry name" value="PRRSV-NSP11_N"/>
    <property type="match status" value="1"/>
</dbReference>
<keyword evidence="10 17" id="KW-0378">Hydrolase</keyword>
<reference evidence="22" key="1">
    <citation type="submission" date="2020-06" db="EMBL/GenBank/DDBJ databases">
        <authorList>
            <person name="Li D."/>
            <person name="Lin W."/>
            <person name="Tong Y."/>
        </authorList>
    </citation>
    <scope>NUCLEOTIDE SEQUENCE</scope>
    <source>
        <strain evidence="22">ZJ</strain>
    </source>
</reference>
<evidence type="ECO:0000256" key="14">
    <source>
        <dbReference type="ARBA" id="ARBA00023136"/>
    </source>
</evidence>
<dbReference type="PROSITE" id="PS51653">
    <property type="entry name" value="CV_ZBD"/>
    <property type="match status" value="1"/>
</dbReference>
<dbReference type="GO" id="GO:0004540">
    <property type="term" value="F:RNA nuclease activity"/>
    <property type="evidence" value="ECO:0007669"/>
    <property type="project" value="UniProtKB-ARBA"/>
</dbReference>
<keyword evidence="8" id="KW-0547">Nucleotide-binding</keyword>
<feature type="transmembrane region" description="Helical" evidence="19">
    <location>
        <begin position="1160"/>
        <end position="1186"/>
    </location>
</feature>
<dbReference type="GO" id="GO:0003678">
    <property type="term" value="F:DNA helicase activity"/>
    <property type="evidence" value="ECO:0007669"/>
    <property type="project" value="UniProtKB-EC"/>
</dbReference>
<dbReference type="SUPFAM" id="SSF52540">
    <property type="entry name" value="P-loop containing nucleoside triphosphate hydrolases"/>
    <property type="match status" value="1"/>
</dbReference>
<evidence type="ECO:0000256" key="9">
    <source>
        <dbReference type="ARBA" id="ARBA00022758"/>
    </source>
</evidence>
<dbReference type="InterPro" id="IPR043609">
    <property type="entry name" value="NendoU_nidovirus"/>
</dbReference>
<evidence type="ECO:0000256" key="11">
    <source>
        <dbReference type="ARBA" id="ARBA00022870"/>
    </source>
</evidence>
<evidence type="ECO:0000256" key="7">
    <source>
        <dbReference type="ARBA" id="ARBA00022723"/>
    </source>
</evidence>
<keyword evidence="7" id="KW-0479">Metal-binding</keyword>
<dbReference type="GO" id="GO:0000166">
    <property type="term" value="F:nucleotide binding"/>
    <property type="evidence" value="ECO:0007669"/>
    <property type="project" value="UniProtKB-KW"/>
</dbReference>
<dbReference type="Pfam" id="PF05579">
    <property type="entry name" value="Peptidase_S32"/>
    <property type="match status" value="1"/>
</dbReference>
<dbReference type="GO" id="GO:0004519">
    <property type="term" value="F:endonuclease activity"/>
    <property type="evidence" value="ECO:0007669"/>
    <property type="project" value="UniProtKB-UniRule"/>
</dbReference>
<dbReference type="Gene3D" id="2.40.10.10">
    <property type="entry name" value="Trypsin-like serine proteases"/>
    <property type="match status" value="1"/>
</dbReference>
<evidence type="ECO:0000256" key="1">
    <source>
        <dbReference type="ARBA" id="ARBA00004301"/>
    </source>
</evidence>
<dbReference type="Gene3D" id="3.40.50.300">
    <property type="entry name" value="P-loop containing nucleotide triphosphate hydrolases"/>
    <property type="match status" value="1"/>
</dbReference>
<dbReference type="InterPro" id="IPR027417">
    <property type="entry name" value="P-loop_NTPase"/>
</dbReference>
<keyword evidence="13 19" id="KW-1133">Transmembrane helix</keyword>
<dbReference type="GO" id="GO:0075523">
    <property type="term" value="P:viral translational frameshifting"/>
    <property type="evidence" value="ECO:0007669"/>
    <property type="project" value="UniProtKB-KW"/>
</dbReference>
<feature type="compositionally biased region" description="Polar residues" evidence="18">
    <location>
        <begin position="570"/>
        <end position="591"/>
    </location>
</feature>
<organism evidence="22">
    <name type="scientific">Pelodiscus sinensis respiratory and hemorrhagic syndrome virus</name>
    <dbReference type="NCBI Taxonomy" id="2867482"/>
    <lineage>
        <taxon>Viruses</taxon>
        <taxon>Riboviria</taxon>
        <taxon>Orthornavirae</taxon>
        <taxon>Pisuviricota</taxon>
        <taxon>Pisoniviricetes</taxon>
        <taxon>Nidovirales</taxon>
        <taxon>Arnidovirineae</taxon>
        <taxon>Arteriviridae</taxon>
    </lineage>
</organism>
<evidence type="ECO:0000256" key="12">
    <source>
        <dbReference type="ARBA" id="ARBA00022953"/>
    </source>
</evidence>
<keyword evidence="12" id="KW-0693">Viral RNA replication</keyword>
<keyword evidence="9" id="KW-0688">Ribosomal frameshifting</keyword>
<feature type="transmembrane region" description="Helical" evidence="19">
    <location>
        <begin position="1192"/>
        <end position="1225"/>
    </location>
</feature>
<dbReference type="PROSITE" id="PS51958">
    <property type="entry name" value="NENDOU"/>
    <property type="match status" value="1"/>
</dbReference>
<protein>
    <recommendedName>
        <fullName evidence="2">Replicase polyprotein 1ab</fullName>
    </recommendedName>
    <alternativeName>
        <fullName evidence="15">ORF1ab polyprotein</fullName>
    </alternativeName>
</protein>
<dbReference type="SUPFAM" id="SSF56672">
    <property type="entry name" value="DNA/RNA polymerases"/>
    <property type="match status" value="1"/>
</dbReference>
<dbReference type="EMBL" id="MT663406">
    <property type="protein sequence ID" value="QYY49022.1"/>
    <property type="molecule type" value="Genomic_RNA"/>
</dbReference>
<feature type="transmembrane region" description="Helical" evidence="19">
    <location>
        <begin position="1504"/>
        <end position="1530"/>
    </location>
</feature>
<feature type="region of interest" description="Disordered" evidence="18">
    <location>
        <begin position="1"/>
        <end position="20"/>
    </location>
</feature>
<feature type="transmembrane region" description="Helical" evidence="19">
    <location>
        <begin position="1132"/>
        <end position="1153"/>
    </location>
</feature>
<dbReference type="InterPro" id="IPR001205">
    <property type="entry name" value="RNA-dir_pol_C"/>
</dbReference>
<dbReference type="GO" id="GO:0003968">
    <property type="term" value="F:RNA-directed RNA polymerase activity"/>
    <property type="evidence" value="ECO:0007669"/>
    <property type="project" value="UniProtKB-KW"/>
</dbReference>
<evidence type="ECO:0000256" key="15">
    <source>
        <dbReference type="ARBA" id="ARBA00029611"/>
    </source>
</evidence>
<accession>A0A8G0YL21</accession>
<feature type="compositionally biased region" description="Pro residues" evidence="18">
    <location>
        <begin position="608"/>
        <end position="617"/>
    </location>
</feature>
<feature type="transmembrane region" description="Helical" evidence="19">
    <location>
        <begin position="1542"/>
        <end position="1561"/>
    </location>
</feature>
<comment type="subcellular location">
    <subcellularLocation>
        <location evidence="1">Host membrane</location>
        <topology evidence="1">Multi-pass membrane protein</topology>
    </subcellularLocation>
</comment>
<evidence type="ECO:0000256" key="3">
    <source>
        <dbReference type="ARBA" id="ARBA00022484"/>
    </source>
</evidence>
<keyword evidence="6" id="KW-0548">Nucleotidyltransferase</keyword>
<evidence type="ECO:0000256" key="18">
    <source>
        <dbReference type="SAM" id="MobiDB-lite"/>
    </source>
</evidence>
<feature type="active site" evidence="17">
    <location>
        <position position="3370"/>
    </location>
</feature>
<evidence type="ECO:0000256" key="13">
    <source>
        <dbReference type="ARBA" id="ARBA00022989"/>
    </source>
</evidence>
<feature type="transmembrane region" description="Helical" evidence="19">
    <location>
        <begin position="793"/>
        <end position="821"/>
    </location>
</feature>
<dbReference type="InterPro" id="IPR037227">
    <property type="entry name" value="EndoU-like"/>
</dbReference>
<dbReference type="GO" id="GO:0008270">
    <property type="term" value="F:zinc ion binding"/>
    <property type="evidence" value="ECO:0007669"/>
    <property type="project" value="InterPro"/>
</dbReference>
<proteinExistence type="predicted"/>
<feature type="active site" evidence="17">
    <location>
        <position position="3414"/>
    </location>
</feature>
<evidence type="ECO:0000256" key="6">
    <source>
        <dbReference type="ARBA" id="ARBA00022695"/>
    </source>
</evidence>
<evidence type="ECO:0000256" key="4">
    <source>
        <dbReference type="ARBA" id="ARBA00022679"/>
    </source>
</evidence>
<feature type="transmembrane region" description="Helical" evidence="19">
    <location>
        <begin position="728"/>
        <end position="756"/>
    </location>
</feature>
<evidence type="ECO:0000256" key="5">
    <source>
        <dbReference type="ARBA" id="ARBA00022692"/>
    </source>
</evidence>
<sequence length="3620" mass="400141">MGNPIYSEQPGGPSDSGDSPTDCVLSAFYQAGRQIRGVDLSSIKDAGHLCLMIFGYRSKGFAPSQQPAKLVLGEPQTNSVFSIKARHVEFELNGSYYPVPLGQCPPGYIPFTRLGSRVHYLSEQDFQATLENRICFNPPGDGYCFTHCVNWIKAQPNCPDKLKNFKFVSPGSWPTYGDCWNSIKETGLAMDFDQYYAHNSFQILLFKSHYVVLGYAPGNPYFYEDGKKQDPWRYAFYVDDYITIDVIHLSGPNREGKDPGTSWVHAATRDHRKWNTDTKLTDTVFSNPSRYTNFAEKLANNVTIRDRYYVLHETGFDDPEVSTPNDMKKKKRKKTPTQKADVAKKCDEILFIPDPETPETPQSPVSPPAPEAFTNIQSQQINEDSVFPKAPDFEFDFPEAPDLEFNDDPTLMALPSCLPPFEEFLEDLTVYEDSEVDAAIEELKQVLENIPECSTPSSSSGCNSPEVTEITGIREKGTPLSSPFQPIKAELSRASSPIQAAVEHKIVCPSPQMANVITTPPWQGCNTLSLQLPQNVESRIQKKPTAPFNILNKVILTKRPTVFEAASVVNSSGSKANSVQPAQSVDSTQAKANPPPRPAPPQVKTRAVPPPRPPPPVRGSSDSPILKLSKPTGKERFALTKKSLQSTWEDLKLRSQAAVSRVYGSNPFVATQPGGSCACGNPAKFSSGSVYYCDTCRPSICSFKVFSLSPTSVREMLLGSAPSLQFKVVFGLILALIALSYFVPCVTVVALCLSCLLQPKTKGVYVCIGMSAALMLRMKFYRDVNYPHIEHPGIVSFLTYCLGYEIPFFIECPLAILVMIYQYMKKTAKMVLSVGKSRITLEPPEIVTMKFKYSCKGASVQCIGEKPVTHSVFSPPTLSYNQLDVGKYSPTVVLPYPKNKHQWDTCLYLTELTGEPVHVTGNQHNAYPSYGPNPPKGKLPAYWPPFTPGPALVLDVGLLSKTTKDDPEFLALNQYTVTNNDICFADALGLLPKSVDTNGSEYVGKTIKNPKTIEKLTSEIRTKLIQEGYEIFDPPIFCSYTGPDIYHIVHWLQSVGREFLAVSTAILVFWLFSFLMSFFPCGKGTSDPFCLNPYARISAVNISCSFLTCGTHGTYAVHTPEGMVTTGFQVTIPQWAVLFSMFCSLMMSIGCFTHKLSVKFALFCFGVSIVLGPFEIMITSLVSALVLGPSVIPYSICAICHAAGVAPWIVIVVSLTHVFVVGYVGCKASISPTSMTLVTPFTCRSILYSYNITIGDLVNMSSSSPFLKVVLDSYINNTYAIYKPRISKAEASCAKSKFVRNNAVKIVTPTGQFGSGAIYSTPKGIRCYSTKHILQNGGTAVAQDGTSFFIPPEFVKTQGETSWGPGPEGDWPYFDLSSSHHYQGPVTIHTWDGTDYGFCFEGIYIAQSEPGYSGACITTSYGTPLGFHYGSDSQGIASFSYPDGSLTLEQPVPVSVINLNCSGPYVEAKNLPPCVIPDVNYIRIDGYDVITRNVSAERMSIADFFLLCLIAWLLPSPTAPTLLLFIGAFLLLPNCIVRVLSAIGWSFITFVDVNTSIIFVAGKVIMCNSISKLVIFTLVAILPPLMLFWDFITPEWRIFAAVGVSFFIEYCVVDKTLYRVIRECYGNNISAASGSSTPAKFKKECGAEEIEDLEEKLDMAILNKCKQCKRSANIALQDRELMASQIRKLQKAIDAEAISSKKKSQVVDYKAMIEAIPSDSTIQPGDTIVSPKHCLESENNLDFTPTGEILSFGGVTLYFFRAIPKLKSDAQIAPECSTDVPTVQVHGDIILFRLGKGAWSAIKGGVISPFSYNSECYGFSTAVPSKIKEFVRENFVVPQWGPVTGAGMSGKEGDEYLNALFAGDEKTLSYYWGKENSKMSPGQKVSEKLTTINPALNLDGSVESPSFVDSLNEGLVINKRVTRTHDCVRMKPVAYHAPCSTSRERLVSLNGEDYVVSSDSDPTLLSHFLGTFLGVLEPEHYCIQDLKLVKNHQAGDMYLDGTCVDHDDPPTTDFFTQQLVQAYERAYIYQKPRISLVNLPEEERFDTIMRGFTTCRAEKVVVDDEEKLIISPIGPSPETHTSSLAQKCVIPAHTRCHDGFNIFKKYHPVKPTYYVDPGMLEVVTPYGVPSRHQLFPSVERADEDVAKIWLNGTGVWMECELRSAFTALKLELEKGVELPEGMSFRDSRSGPNHFTTKQFATVVAGDELGDRPRSASAILPKLQPVSKLKVRTVMAGGAGNLIYQRTFNFGTLSKFKSLSKDPSSPFCVGVDKDTSDVYNKIKGFVNAEKGFCSDFASCDRTESCFLRCLISAFLFRGDSFWVDIMNDVFDTLWYNEVFTSPGGVSSGDPFTSIVNSCYTYICYYVYKCRMLLCKGDSRAFHMYNSGKLLELETNEKQWLIFSDDGVAYDPDFTPEAWAGFVTQACGFKPDIKKSFVSKHPEFIGCEIMEGRLIPQEERFISSLIHTSCKTTPQLVETWLGVLTSNAGIYIINPNLYVDVYNYVCSFAEKEGVESMLLPFTLDDLIRKVLQPLEPPVQPEGSSASCIFCARPGISTCVSCPSNYTMCHFCCAHHCKANNHTPHFGLKCFCGNTSDLRFSGAIKCGDCSPHAPSLSLLYTGSRPLCCSDAELKMAEGFVDYKTYVGHVIFCMNVDTINNSKELTLEVSEMKVVNYQAVKGSRIRIRGVPCVISKEGEIISKSCFKNGTYKCRIESMDYHICFRNLFANAPHSRLIVGPPGTGKTYHIIHHLLEGTRWLLAATNNCSDEHASECNKEGIGFTTLRPALTTHGEFVQPLEPGPLTICTAHCFPRQPGTIVVDECSLLLPQLMASILSCGPVTMVGDPHQLSAVIPGLQLKFCLPHIPDVKQLNVCYRFGQNLVDAIQDHYDKITSVAKPTCIHFTKKPVSKGHVMCCYNHELPKLPGAVTVDCSQGLTVPVASVNIWQNNKFTSNSARAIVAATRCTKVLYVFDPEGALKAANVNLEEYCAGHCVQPESTTPKLKPVYLDFEFACAVPDDPSVPRKGNCRNVPVYVGIASDAQISTFVIQPAQFDPSTKVRPNKGFEIDFYRWKNTPILERHSSTHEFLLSIAEREVVVWSTSDLPELNKYKTTSAPCAYVGGEPRKQCRAQSIGNCDAGPRCREHAKGLKTAVFSTRYIPSGLNLSDTHKLHCPENHGLAHNPMCDAIMTACIDGGEILNHELVNGRLRKIVKKPILHSIVPSAVPGSCYTTTPFMCQNCYKAKMKSKPENSCPLPLPRVCKNLGYDFTDEYSDELITIDPKFRNVLPIVTTSTPTANCLHVSTQNLLGSLPYDGGYVVGPSTFVSDETTLYLREFVDGKLIPLPPSLFSTGRIATNSREPLECEKGIELPGHTIKGEVKGRSIGGCHHITSPFLPKEIPDSTVALVGISTTAGAIKKTCTVVDIKLNQWKAAIGEVKISKVIPIRIDFMNVRFMVWENVTAYPIQAESCSEKDQVINAAVRASNKLTFLFKPTFYVDSGEKPYNNETVVLTTNPVWLRRDVPVVIIASEFGGPPSKIDLYNAVRVTQTYRIYIYCCLEKIWGPRDAYMCNIKCPPVKYWSSCNFAPRVLVQEKARKLLSIDMIKELVRDTPCIPNIFHPLEK</sequence>
<feature type="region of interest" description="Disordered" evidence="18">
    <location>
        <begin position="320"/>
        <end position="339"/>
    </location>
</feature>
<keyword evidence="17" id="KW-0540">Nuclease</keyword>
<evidence type="ECO:0000313" key="22">
    <source>
        <dbReference type="EMBL" id="QYY49022.1"/>
    </source>
</evidence>
<dbReference type="GO" id="GO:0004252">
    <property type="term" value="F:serine-type endopeptidase activity"/>
    <property type="evidence" value="ECO:0007669"/>
    <property type="project" value="InterPro"/>
</dbReference>
<evidence type="ECO:0000256" key="2">
    <source>
        <dbReference type="ARBA" id="ARBA00022087"/>
    </source>
</evidence>
<feature type="region of interest" description="Disordered" evidence="18">
    <location>
        <begin position="570"/>
        <end position="632"/>
    </location>
</feature>
<dbReference type="InterPro" id="IPR043502">
    <property type="entry name" value="DNA/RNA_pol_sf"/>
</dbReference>
<keyword evidence="17" id="KW-0255">Endonuclease</keyword>
<name>A0A8G0YL21_9NIDO</name>
<dbReference type="InterPro" id="IPR008760">
    <property type="entry name" value="EAV_peptidase_S32"/>
</dbReference>
<dbReference type="GO" id="GO:0019082">
    <property type="term" value="P:viral protein processing"/>
    <property type="evidence" value="ECO:0007669"/>
    <property type="project" value="InterPro"/>
</dbReference>
<evidence type="ECO:0000256" key="8">
    <source>
        <dbReference type="ARBA" id="ARBA00022741"/>
    </source>
</evidence>
<feature type="transmembrane region" description="Helical" evidence="19">
    <location>
        <begin position="763"/>
        <end position="781"/>
    </location>
</feature>
<evidence type="ECO:0000259" key="21">
    <source>
        <dbReference type="PROSITE" id="PS51958"/>
    </source>
</evidence>